<reference evidence="2" key="2">
    <citation type="journal article" date="2015" name="Fish Shellfish Immunol.">
        <title>Early steps in the European eel (Anguilla anguilla)-Vibrio vulnificus interaction in the gills: Role of the RtxA13 toxin.</title>
        <authorList>
            <person name="Callol A."/>
            <person name="Pajuelo D."/>
            <person name="Ebbesson L."/>
            <person name="Teles M."/>
            <person name="MacKenzie S."/>
            <person name="Amaro C."/>
        </authorList>
    </citation>
    <scope>NUCLEOTIDE SEQUENCE</scope>
</reference>
<keyword evidence="1" id="KW-0472">Membrane</keyword>
<protein>
    <submittedName>
        <fullName evidence="2">Uncharacterized protein</fullName>
    </submittedName>
</protein>
<evidence type="ECO:0000256" key="1">
    <source>
        <dbReference type="SAM" id="Phobius"/>
    </source>
</evidence>
<organism evidence="2">
    <name type="scientific">Anguilla anguilla</name>
    <name type="common">European freshwater eel</name>
    <name type="synonym">Muraena anguilla</name>
    <dbReference type="NCBI Taxonomy" id="7936"/>
    <lineage>
        <taxon>Eukaryota</taxon>
        <taxon>Metazoa</taxon>
        <taxon>Chordata</taxon>
        <taxon>Craniata</taxon>
        <taxon>Vertebrata</taxon>
        <taxon>Euteleostomi</taxon>
        <taxon>Actinopterygii</taxon>
        <taxon>Neopterygii</taxon>
        <taxon>Teleostei</taxon>
        <taxon>Anguilliformes</taxon>
        <taxon>Anguillidae</taxon>
        <taxon>Anguilla</taxon>
    </lineage>
</organism>
<evidence type="ECO:0000313" key="2">
    <source>
        <dbReference type="EMBL" id="JAH00059.1"/>
    </source>
</evidence>
<keyword evidence="1" id="KW-1133">Transmembrane helix</keyword>
<proteinExistence type="predicted"/>
<accession>A0A0E9P6F0</accession>
<dbReference type="EMBL" id="GBXM01108518">
    <property type="protein sequence ID" value="JAH00059.1"/>
    <property type="molecule type" value="Transcribed_RNA"/>
</dbReference>
<feature type="transmembrane region" description="Helical" evidence="1">
    <location>
        <begin position="15"/>
        <end position="38"/>
    </location>
</feature>
<dbReference type="AlphaFoldDB" id="A0A0E9P6F0"/>
<sequence length="52" mass="6031">MFTSVAPLLYREIQIWFALVYTIVAVSNLTFCLVIHIARNNIMKIMKLKDST</sequence>
<reference evidence="2" key="1">
    <citation type="submission" date="2014-11" db="EMBL/GenBank/DDBJ databases">
        <authorList>
            <person name="Amaro Gonzalez C."/>
        </authorList>
    </citation>
    <scope>NUCLEOTIDE SEQUENCE</scope>
</reference>
<keyword evidence="1" id="KW-0812">Transmembrane</keyword>
<name>A0A0E9P6F0_ANGAN</name>